<dbReference type="AlphaFoldDB" id="A0A2D3V1U3"/>
<evidence type="ECO:0000313" key="3">
    <source>
        <dbReference type="Proteomes" id="UP000225277"/>
    </source>
</evidence>
<reference evidence="2 3" key="1">
    <citation type="submission" date="2016-03" db="EMBL/GenBank/DDBJ databases">
        <authorList>
            <person name="Ploux O."/>
        </authorList>
    </citation>
    <scope>NUCLEOTIDE SEQUENCE [LARGE SCALE GENOMIC DNA]</scope>
    <source>
        <strain evidence="2 3">URUG2</strain>
    </source>
</reference>
<protein>
    <submittedName>
        <fullName evidence="2">Uncharacterized protein</fullName>
    </submittedName>
</protein>
<keyword evidence="1" id="KW-0812">Transmembrane</keyword>
<keyword evidence="1" id="KW-0472">Membrane</keyword>
<proteinExistence type="predicted"/>
<feature type="transmembrane region" description="Helical" evidence="1">
    <location>
        <begin position="47"/>
        <end position="65"/>
    </location>
</feature>
<accession>A0A2D3V1U3</accession>
<dbReference type="GeneID" id="35597497"/>
<organism evidence="2 3">
    <name type="scientific">Ramularia collo-cygni</name>
    <dbReference type="NCBI Taxonomy" id="112498"/>
    <lineage>
        <taxon>Eukaryota</taxon>
        <taxon>Fungi</taxon>
        <taxon>Dikarya</taxon>
        <taxon>Ascomycota</taxon>
        <taxon>Pezizomycotina</taxon>
        <taxon>Dothideomycetes</taxon>
        <taxon>Dothideomycetidae</taxon>
        <taxon>Mycosphaerellales</taxon>
        <taxon>Mycosphaerellaceae</taxon>
        <taxon>Ramularia</taxon>
    </lineage>
</organism>
<keyword evidence="1" id="KW-1133">Transmembrane helix</keyword>
<dbReference type="RefSeq" id="XP_023623327.1">
    <property type="nucleotide sequence ID" value="XM_023767559.1"/>
</dbReference>
<dbReference type="EMBL" id="FJUY01000002">
    <property type="protein sequence ID" value="CZT16434.1"/>
    <property type="molecule type" value="Genomic_DNA"/>
</dbReference>
<evidence type="ECO:0000313" key="2">
    <source>
        <dbReference type="EMBL" id="CZT16434.1"/>
    </source>
</evidence>
<gene>
    <name evidence="2" type="ORF">RCC_02277</name>
</gene>
<keyword evidence="3" id="KW-1185">Reference proteome</keyword>
<evidence type="ECO:0000256" key="1">
    <source>
        <dbReference type="SAM" id="Phobius"/>
    </source>
</evidence>
<feature type="transmembrane region" description="Helical" evidence="1">
    <location>
        <begin position="6"/>
        <end position="27"/>
    </location>
</feature>
<name>A0A2D3V1U3_9PEZI</name>
<dbReference type="Proteomes" id="UP000225277">
    <property type="component" value="Unassembled WGS sequence"/>
</dbReference>
<sequence>MFASTIGHLLMIGEFIFTTGLVIHILLSSLAVYKACSSSLGRLLRNASHLLAVILMAAGFLGSMIKPPPSEECPDTPSNFTPDRDGIEFLQREVRELAKISPGISQVHGTYHVDVDALFAVRVAVSSACADLKIATMQDWLQKLEMVEDVMALGDDCRSFKSHSAESAGPLLQHLASIEASAKRELDHRVGSQSAGQISVASLGNIVDQCAAAISTINELQVSSKADDVCTGAIPRIDAISKHVRTGDQGTVLADVAKLQCSPKVVV</sequence>